<organism evidence="3 4">
    <name type="scientific">Streptomyces bambusae</name>
    <dbReference type="NCBI Taxonomy" id="1550616"/>
    <lineage>
        <taxon>Bacteria</taxon>
        <taxon>Bacillati</taxon>
        <taxon>Actinomycetota</taxon>
        <taxon>Actinomycetes</taxon>
        <taxon>Kitasatosporales</taxon>
        <taxon>Streptomycetaceae</taxon>
        <taxon>Streptomyces</taxon>
    </lineage>
</organism>
<dbReference type="Pfam" id="PF13193">
    <property type="entry name" value="AMP-binding_C"/>
    <property type="match status" value="1"/>
</dbReference>
<dbReference type="Gene3D" id="3.30.300.30">
    <property type="match status" value="1"/>
</dbReference>
<dbReference type="PANTHER" id="PTHR45527:SF1">
    <property type="entry name" value="FATTY ACID SYNTHASE"/>
    <property type="match status" value="1"/>
</dbReference>
<dbReference type="Pfam" id="PF00501">
    <property type="entry name" value="AMP-binding"/>
    <property type="match status" value="1"/>
</dbReference>
<dbReference type="EMBL" id="WTFF01000021">
    <property type="protein sequence ID" value="MBW5481397.1"/>
    <property type="molecule type" value="Genomic_DNA"/>
</dbReference>
<name>A0ABS6Z0Z4_9ACTN</name>
<dbReference type="InterPro" id="IPR020845">
    <property type="entry name" value="AMP-binding_CS"/>
</dbReference>
<dbReference type="InterPro" id="IPR025110">
    <property type="entry name" value="AMP-bd_C"/>
</dbReference>
<feature type="domain" description="AMP-binding enzyme C-terminal" evidence="2">
    <location>
        <begin position="431"/>
        <end position="508"/>
    </location>
</feature>
<dbReference type="PANTHER" id="PTHR45527">
    <property type="entry name" value="NONRIBOSOMAL PEPTIDE SYNTHETASE"/>
    <property type="match status" value="1"/>
</dbReference>
<dbReference type="PROSITE" id="PS00455">
    <property type="entry name" value="AMP_BINDING"/>
    <property type="match status" value="1"/>
</dbReference>
<evidence type="ECO:0000259" key="1">
    <source>
        <dbReference type="Pfam" id="PF00501"/>
    </source>
</evidence>
<protein>
    <submittedName>
        <fullName evidence="3">Amino acid adenylation domain-containing protein</fullName>
    </submittedName>
</protein>
<dbReference type="CDD" id="cd17643">
    <property type="entry name" value="A_NRPS_Cytc1-like"/>
    <property type="match status" value="1"/>
</dbReference>
<sequence length="526" mass="56609">MTLPTIGPPRTARDDDYRTLTDLFAASAERFPDRTALTADGASYSYRRLDTWSDAVAALLAGLGVGRGDRVALRMPPGAAAVVSMIGIMKAGAAYVPLEVRNPPSRNRFIVSDSGVTAFLGDPAECETGQIPVVPEERITQLLSQPPAAPPARTGPEPRDTAYIIYTSGTTGRPKGVLVPHGAAAVLTASAEGPFAFDEHDSWLLFHSIAFDFSVWEIWGPLSTGARLVVLPPGTSRSPEACMHFIADEGITVLSQTPTAFGAMTQIVLRDQFALPSLRYVLFGGEKLTPETVRPWAKQFGLASPALVNMYGVTEAAVLSTYHAVAEEDLDDDNLSIGVLLSGTARVVTDAGEDAAPGEDGELWLAGPQVADGYLGRPELTAERFPTHTDGIRYYRTGDLVTVRRDGTYGYVGRADLQVKLRGHRIELSDIEVAVQAHPAVAGAVVWVHEFKPGDQRLVCAYVVAEGAEDPGTRPLRAHVKELLPSYMHPSGYAALPLPHLPSTVNGKVDRAEVARIWQEERSRTR</sequence>
<dbReference type="PRINTS" id="PR00154">
    <property type="entry name" value="AMPBINDING"/>
</dbReference>
<dbReference type="InterPro" id="IPR000873">
    <property type="entry name" value="AMP-dep_synth/lig_dom"/>
</dbReference>
<evidence type="ECO:0000313" key="4">
    <source>
        <dbReference type="Proteomes" id="UP000812013"/>
    </source>
</evidence>
<gene>
    <name evidence="3" type="ORF">GPJ59_05740</name>
</gene>
<evidence type="ECO:0000313" key="3">
    <source>
        <dbReference type="EMBL" id="MBW5481397.1"/>
    </source>
</evidence>
<feature type="domain" description="AMP-dependent synthetase/ligase" evidence="1">
    <location>
        <begin position="24"/>
        <end position="375"/>
    </location>
</feature>
<keyword evidence="4" id="KW-1185">Reference proteome</keyword>
<comment type="caution">
    <text evidence="3">The sequence shown here is derived from an EMBL/GenBank/DDBJ whole genome shotgun (WGS) entry which is preliminary data.</text>
</comment>
<dbReference type="NCBIfam" id="TIGR01733">
    <property type="entry name" value="AA-adenyl-dom"/>
    <property type="match status" value="1"/>
</dbReference>
<dbReference type="InterPro" id="IPR045851">
    <property type="entry name" value="AMP-bd_C_sf"/>
</dbReference>
<dbReference type="SUPFAM" id="SSF56801">
    <property type="entry name" value="Acetyl-CoA synthetase-like"/>
    <property type="match status" value="1"/>
</dbReference>
<evidence type="ECO:0000259" key="2">
    <source>
        <dbReference type="Pfam" id="PF13193"/>
    </source>
</evidence>
<proteinExistence type="predicted"/>
<dbReference type="InterPro" id="IPR042099">
    <property type="entry name" value="ANL_N_sf"/>
</dbReference>
<dbReference type="InterPro" id="IPR020459">
    <property type="entry name" value="AMP-binding"/>
</dbReference>
<reference evidence="3 4" key="1">
    <citation type="submission" date="2019-12" db="EMBL/GenBank/DDBJ databases">
        <title>Genome sequence of Streptomyces bambusae.</title>
        <authorList>
            <person name="Bansal K."/>
            <person name="Choksket S."/>
            <person name="Korpole S."/>
            <person name="Patil P.B."/>
        </authorList>
    </citation>
    <scope>NUCLEOTIDE SEQUENCE [LARGE SCALE GENOMIC DNA]</scope>
    <source>
        <strain evidence="3 4">SK60</strain>
    </source>
</reference>
<dbReference type="InterPro" id="IPR010071">
    <property type="entry name" value="AA_adenyl_dom"/>
</dbReference>
<dbReference type="Gene3D" id="3.40.50.12780">
    <property type="entry name" value="N-terminal domain of ligase-like"/>
    <property type="match status" value="1"/>
</dbReference>
<dbReference type="RefSeq" id="WP_219665287.1">
    <property type="nucleotide sequence ID" value="NZ_WTFF01000021.1"/>
</dbReference>
<dbReference type="Proteomes" id="UP000812013">
    <property type="component" value="Unassembled WGS sequence"/>
</dbReference>
<accession>A0ABS6Z0Z4</accession>